<name>A0ABR2ZBF7_9AGAR</name>
<accession>A0ABR2ZBF7</accession>
<proteinExistence type="predicted"/>
<sequence length="219" mass="25160">MAYRLLHPQRPITQRHEFWQSSGTPLPTQTIAARRHFTKDSYIQATWRGDEKALTGIEFLQRSAEQHREYAGGYQNEPTAAMMYSKDESRSNDPTPRSPRVFSHDQTRRLCVEEEGITLENNTDDEVEHERYIAGFLEPTDEEDRAAASKSQEPTHGALDPLHIYDLPQPNVAIPKPNLQEYKNGQFPLKSLKDDYGWDNDTYSRIQVSPYATAPTHSL</sequence>
<feature type="region of interest" description="Disordered" evidence="1">
    <location>
        <begin position="85"/>
        <end position="104"/>
    </location>
</feature>
<evidence type="ECO:0000313" key="3">
    <source>
        <dbReference type="Proteomes" id="UP001437256"/>
    </source>
</evidence>
<protein>
    <submittedName>
        <fullName evidence="2">Uncharacterized protein</fullName>
    </submittedName>
</protein>
<dbReference type="Proteomes" id="UP001437256">
    <property type="component" value="Unassembled WGS sequence"/>
</dbReference>
<evidence type="ECO:0000313" key="2">
    <source>
        <dbReference type="EMBL" id="KAL0058660.1"/>
    </source>
</evidence>
<reference evidence="2 3" key="1">
    <citation type="submission" date="2024-05" db="EMBL/GenBank/DDBJ databases">
        <title>A draft genome resource for the thread blight pathogen Marasmius tenuissimus strain MS-2.</title>
        <authorList>
            <person name="Yulfo-Soto G.E."/>
            <person name="Baruah I.K."/>
            <person name="Amoako-Attah I."/>
            <person name="Bukari Y."/>
            <person name="Meinhardt L.W."/>
            <person name="Bailey B.A."/>
            <person name="Cohen S.P."/>
        </authorList>
    </citation>
    <scope>NUCLEOTIDE SEQUENCE [LARGE SCALE GENOMIC DNA]</scope>
    <source>
        <strain evidence="2 3">MS-2</strain>
    </source>
</reference>
<evidence type="ECO:0000256" key="1">
    <source>
        <dbReference type="SAM" id="MobiDB-lite"/>
    </source>
</evidence>
<organism evidence="2 3">
    <name type="scientific">Marasmius tenuissimus</name>
    <dbReference type="NCBI Taxonomy" id="585030"/>
    <lineage>
        <taxon>Eukaryota</taxon>
        <taxon>Fungi</taxon>
        <taxon>Dikarya</taxon>
        <taxon>Basidiomycota</taxon>
        <taxon>Agaricomycotina</taxon>
        <taxon>Agaricomycetes</taxon>
        <taxon>Agaricomycetidae</taxon>
        <taxon>Agaricales</taxon>
        <taxon>Marasmiineae</taxon>
        <taxon>Marasmiaceae</taxon>
        <taxon>Marasmius</taxon>
    </lineage>
</organism>
<comment type="caution">
    <text evidence="2">The sequence shown here is derived from an EMBL/GenBank/DDBJ whole genome shotgun (WGS) entry which is preliminary data.</text>
</comment>
<dbReference type="EMBL" id="JBBXMP010000289">
    <property type="protein sequence ID" value="KAL0058660.1"/>
    <property type="molecule type" value="Genomic_DNA"/>
</dbReference>
<feature type="region of interest" description="Disordered" evidence="1">
    <location>
        <begin position="138"/>
        <end position="160"/>
    </location>
</feature>
<keyword evidence="3" id="KW-1185">Reference proteome</keyword>
<gene>
    <name evidence="2" type="ORF">AAF712_014661</name>
</gene>